<name>A0A8J2L6W4_9HEXA</name>
<dbReference type="CDD" id="cd18595">
    <property type="entry name" value="ABC_6TM_MRP1_2_3_6_D1_like"/>
    <property type="match status" value="1"/>
</dbReference>
<feature type="transmembrane region" description="Helical" evidence="13">
    <location>
        <begin position="317"/>
        <end position="335"/>
    </location>
</feature>
<feature type="transmembrane region" description="Helical" evidence="13">
    <location>
        <begin position="997"/>
        <end position="1025"/>
    </location>
</feature>
<keyword evidence="10 13" id="KW-0472">Membrane</keyword>
<dbReference type="Pfam" id="PF00005">
    <property type="entry name" value="ABC_tran"/>
    <property type="match status" value="1"/>
</dbReference>
<accession>A0A8J2L6W4</accession>
<evidence type="ECO:0000256" key="9">
    <source>
        <dbReference type="ARBA" id="ARBA00022989"/>
    </source>
</evidence>
<dbReference type="OrthoDB" id="6500128at2759"/>
<feature type="transmembrane region" description="Helical" evidence="13">
    <location>
        <begin position="1101"/>
        <end position="1117"/>
    </location>
</feature>
<dbReference type="EMBL" id="CAJVCH010538718">
    <property type="protein sequence ID" value="CAG7826120.1"/>
    <property type="molecule type" value="Genomic_DNA"/>
</dbReference>
<evidence type="ECO:0000256" key="11">
    <source>
        <dbReference type="ARBA" id="ARBA00024220"/>
    </source>
</evidence>
<dbReference type="PANTHER" id="PTHR24223">
    <property type="entry name" value="ATP-BINDING CASSETTE SUB-FAMILY C"/>
    <property type="match status" value="1"/>
</dbReference>
<feature type="transmembrane region" description="Helical" evidence="13">
    <location>
        <begin position="543"/>
        <end position="563"/>
    </location>
</feature>
<evidence type="ECO:0000256" key="12">
    <source>
        <dbReference type="ARBA" id="ARBA00047523"/>
    </source>
</evidence>
<feature type="transmembrane region" description="Helical" evidence="13">
    <location>
        <begin position="135"/>
        <end position="155"/>
    </location>
</feature>
<dbReference type="PROSITE" id="PS50929">
    <property type="entry name" value="ABC_TM1F"/>
    <property type="match status" value="2"/>
</dbReference>
<evidence type="ECO:0000256" key="4">
    <source>
        <dbReference type="ARBA" id="ARBA00022554"/>
    </source>
</evidence>
<dbReference type="EC" id="7.6.2.3" evidence="11"/>
<dbReference type="GO" id="GO:0005774">
    <property type="term" value="C:vacuolar membrane"/>
    <property type="evidence" value="ECO:0007669"/>
    <property type="project" value="UniProtKB-SubCell"/>
</dbReference>
<dbReference type="Pfam" id="PF00664">
    <property type="entry name" value="ABC_membrane"/>
    <property type="match status" value="2"/>
</dbReference>
<evidence type="ECO:0000256" key="8">
    <source>
        <dbReference type="ARBA" id="ARBA00022840"/>
    </source>
</evidence>
<feature type="domain" description="ABC transmembrane type-1" evidence="15">
    <location>
        <begin position="319"/>
        <end position="600"/>
    </location>
</feature>
<feature type="transmembrane region" description="Helical" evidence="13">
    <location>
        <begin position="457"/>
        <end position="478"/>
    </location>
</feature>
<evidence type="ECO:0000256" key="5">
    <source>
        <dbReference type="ARBA" id="ARBA00022692"/>
    </source>
</evidence>
<evidence type="ECO:0000256" key="1">
    <source>
        <dbReference type="ARBA" id="ARBA00004128"/>
    </source>
</evidence>
<gene>
    <name evidence="16" type="ORF">AFUS01_LOCUS36188</name>
</gene>
<comment type="similarity">
    <text evidence="2">Belongs to the ABC transporter superfamily. ABCC family. Conjugate transporter (TC 3.A.1.208) subfamily.</text>
</comment>
<dbReference type="Proteomes" id="UP000708208">
    <property type="component" value="Unassembled WGS sequence"/>
</dbReference>
<keyword evidence="4" id="KW-0926">Vacuole</keyword>
<feature type="non-terminal residue" evidence="16">
    <location>
        <position position="1"/>
    </location>
</feature>
<feature type="domain" description="ABC transporter" evidence="14">
    <location>
        <begin position="633"/>
        <end position="855"/>
    </location>
</feature>
<dbReference type="InterPro" id="IPR056227">
    <property type="entry name" value="TMD0_ABC"/>
</dbReference>
<comment type="caution">
    <text evidence="16">The sequence shown here is derived from an EMBL/GenBank/DDBJ whole genome shotgun (WGS) entry which is preliminary data.</text>
</comment>
<keyword evidence="17" id="KW-1185">Reference proteome</keyword>
<dbReference type="GO" id="GO:0005524">
    <property type="term" value="F:ATP binding"/>
    <property type="evidence" value="ECO:0007669"/>
    <property type="project" value="UniProtKB-KW"/>
</dbReference>
<dbReference type="GO" id="GO:0000323">
    <property type="term" value="C:lytic vacuole"/>
    <property type="evidence" value="ECO:0007669"/>
    <property type="project" value="UniProtKB-ARBA"/>
</dbReference>
<proteinExistence type="inferred from homology"/>
<comment type="catalytic activity">
    <reaction evidence="12">
        <text>leukotriene C4(in) + ATP + H2O = leukotriene C4(out) + ADP + phosphate + H(+)</text>
        <dbReference type="Rhea" id="RHEA:38963"/>
        <dbReference type="ChEBI" id="CHEBI:15377"/>
        <dbReference type="ChEBI" id="CHEBI:15378"/>
        <dbReference type="ChEBI" id="CHEBI:30616"/>
        <dbReference type="ChEBI" id="CHEBI:43474"/>
        <dbReference type="ChEBI" id="CHEBI:57973"/>
        <dbReference type="ChEBI" id="CHEBI:456216"/>
    </reaction>
    <physiologicalReaction direction="left-to-right" evidence="12">
        <dbReference type="Rhea" id="RHEA:38964"/>
    </physiologicalReaction>
</comment>
<dbReference type="FunFam" id="1.20.1560.10:FF:000020">
    <property type="entry name" value="ABC metal ion transporter"/>
    <property type="match status" value="1"/>
</dbReference>
<keyword evidence="5 13" id="KW-0812">Transmembrane</keyword>
<feature type="transmembrane region" description="Helical" evidence="13">
    <location>
        <begin position="175"/>
        <end position="194"/>
    </location>
</feature>
<dbReference type="InterPro" id="IPR011527">
    <property type="entry name" value="ABC1_TM_dom"/>
</dbReference>
<dbReference type="GO" id="GO:0016887">
    <property type="term" value="F:ATP hydrolysis activity"/>
    <property type="evidence" value="ECO:0007669"/>
    <property type="project" value="InterPro"/>
</dbReference>
<feature type="domain" description="ABC transmembrane type-1" evidence="15">
    <location>
        <begin position="957"/>
        <end position="1237"/>
    </location>
</feature>
<evidence type="ECO:0000256" key="2">
    <source>
        <dbReference type="ARBA" id="ARBA00009726"/>
    </source>
</evidence>
<feature type="transmembrane region" description="Helical" evidence="13">
    <location>
        <begin position="1181"/>
        <end position="1203"/>
    </location>
</feature>
<feature type="transmembrane region" description="Helical" evidence="13">
    <location>
        <begin position="955"/>
        <end position="977"/>
    </location>
</feature>
<keyword evidence="8" id="KW-0067">ATP-binding</keyword>
<dbReference type="CDD" id="cd18603">
    <property type="entry name" value="ABC_6TM_MRP1_2_3_6_D2_like"/>
    <property type="match status" value="1"/>
</dbReference>
<reference evidence="16" key="1">
    <citation type="submission" date="2021-06" db="EMBL/GenBank/DDBJ databases">
        <authorList>
            <person name="Hodson N. C."/>
            <person name="Mongue J. A."/>
            <person name="Jaron S. K."/>
        </authorList>
    </citation>
    <scope>NUCLEOTIDE SEQUENCE</scope>
</reference>
<evidence type="ECO:0000256" key="10">
    <source>
        <dbReference type="ARBA" id="ARBA00023136"/>
    </source>
</evidence>
<evidence type="ECO:0000256" key="6">
    <source>
        <dbReference type="ARBA" id="ARBA00022737"/>
    </source>
</evidence>
<dbReference type="InterPro" id="IPR003439">
    <property type="entry name" value="ABC_transporter-like_ATP-bd"/>
</dbReference>
<feature type="transmembrane region" description="Helical" evidence="13">
    <location>
        <begin position="1209"/>
        <end position="1229"/>
    </location>
</feature>
<comment type="subcellular location">
    <subcellularLocation>
        <location evidence="1">Vacuole membrane</location>
        <topology evidence="1">Multi-pass membrane protein</topology>
    </subcellularLocation>
</comment>
<evidence type="ECO:0000256" key="3">
    <source>
        <dbReference type="ARBA" id="ARBA00022448"/>
    </source>
</evidence>
<evidence type="ECO:0000313" key="17">
    <source>
        <dbReference type="Proteomes" id="UP000708208"/>
    </source>
</evidence>
<dbReference type="SMART" id="SM00382">
    <property type="entry name" value="AAA"/>
    <property type="match status" value="1"/>
</dbReference>
<evidence type="ECO:0000259" key="14">
    <source>
        <dbReference type="PROSITE" id="PS50893"/>
    </source>
</evidence>
<dbReference type="FunFam" id="1.20.1560.10:FF:000001">
    <property type="entry name" value="ATP-binding cassette subfamily C member 1"/>
    <property type="match status" value="1"/>
</dbReference>
<dbReference type="PANTHER" id="PTHR24223:SF443">
    <property type="entry name" value="MULTIDRUG-RESISTANCE LIKE PROTEIN 1, ISOFORM I"/>
    <property type="match status" value="1"/>
</dbReference>
<protein>
    <recommendedName>
        <fullName evidence="11">ABC-type glutathione-S-conjugate transporter</fullName>
        <ecNumber evidence="11">7.6.2.3</ecNumber>
    </recommendedName>
</protein>
<dbReference type="PROSITE" id="PS50893">
    <property type="entry name" value="ABC_TRANSPORTER_2"/>
    <property type="match status" value="1"/>
</dbReference>
<dbReference type="PROSITE" id="PS00211">
    <property type="entry name" value="ABC_TRANSPORTER_1"/>
    <property type="match status" value="1"/>
</dbReference>
<dbReference type="InterPro" id="IPR050173">
    <property type="entry name" value="ABC_transporter_C-like"/>
</dbReference>
<dbReference type="InterPro" id="IPR003593">
    <property type="entry name" value="AAA+_ATPase"/>
</dbReference>
<organism evidence="16 17">
    <name type="scientific">Allacma fusca</name>
    <dbReference type="NCBI Taxonomy" id="39272"/>
    <lineage>
        <taxon>Eukaryota</taxon>
        <taxon>Metazoa</taxon>
        <taxon>Ecdysozoa</taxon>
        <taxon>Arthropoda</taxon>
        <taxon>Hexapoda</taxon>
        <taxon>Collembola</taxon>
        <taxon>Symphypleona</taxon>
        <taxon>Sminthuridae</taxon>
        <taxon>Allacma</taxon>
    </lineage>
</organism>
<dbReference type="InterPro" id="IPR017871">
    <property type="entry name" value="ABC_transporter-like_CS"/>
</dbReference>
<dbReference type="FunFam" id="3.40.50.300:FF:000293">
    <property type="entry name" value="ATP binding cassette subfamily C member 1"/>
    <property type="match status" value="1"/>
</dbReference>
<sequence length="1259" mass="141528">MAEPLSDSGMESFCGSKFWDLNTTWYTETPDLTPCFQKTVLVGIPCSFLWICAGFEICRRNVVRDAIPNSVINISSRILTTVLVILSLVRFVCSFVKFNPEIEVYPVDQVSPALETVTYSLALLLQVYKKNGGVANSAVLFTFWFLLVFCKFFEFQSTIRRLPLYEGNYQEICSFVVLMISYPLVVILFIFNCFSDAAPQQPADTAGRINRDSRASSLSKIFLHWIWPMVYLGYKKPLEASDLWALNREDQAHETVELFSKYWIPEFQKCQQRNKLIQASSDSEVASDEEILIASDKKASKATASILPALWKAYSPLFLWGCFLLLISRFLLFASPQILDLLINHVDSDEEAWKGYFYAVLMLTANTLQIFFSEHQFLTMVLVGVRIRNALSSAVYRKSLVISNAARKEATAGEIVNLMSVDSQRFLDLMMYICSVWSAPLEISLALYFLWQLLGPSALAGLALMILLVPVTAVVANLREKMQTKQMAAKDERVKLINEVLSGIKVLKFYAWETSFEEEIKKIRQKEINIFKKQAYIDSFGEFVWYTAPFLVAFGTFGTYVLIDPKNILDARKAFVALTLFNLIRMPMNTLPWVIAQVVQAKVSLVRLNKFLNAEEIDKSAVTHFSTNNGAAIRVEDGVFCWEDNPTLRNINIEIQQGSLVAVVGVVGSGKSSLLSAILGELQVQSGTINTLGSVAYVAQQAWIQNDTLKGNILFGRNFNPAVYNNVIQACALQPDLEILPGGDNTEIGEKGINLSGGQKQRVALARAVYNDGDLYLLDDPLSAVDSHVGKHLFEQVIGPKGILRKKTRVLVTHGLTYLPQVDCILVMKNGEISEVGTFVELLQKKGDFADFLTEHLNPEDLDAEDNELVSHLASVEGLKERVSRRRLVSQTSEGDVAANETKSVDKLGLDGKKSENADTEASSSDRLIEEEKTEVGVVKFPVYLYYLRHIGWDIAVFTFVFHFILHGLTLFSNIWLSIWSMEPPDHGKQDIAKRNLFLGVYGGLGMCQSIVVFLATSSMILGSLRAAKLLHNHMLERIMRAPMSFFDTTPLGRIVNRFSKDVDVADEVFPWNLRILMTCVFEVFISFVAIIYSTPWFSTVMFPILLVYFFIQRFYVASSRQLKRLESVSRSPVYSHFSETLTGATTIRAYGVQNSFITESERTIDSNLMAFYPSIISNRWLAICLESLGNFVTFFAALFAVISRPSAGVVGLSLTYALNMLDAFNWLVRQISAVETNVVAIERIKEYGEVVQEAPWDL</sequence>
<evidence type="ECO:0000313" key="16">
    <source>
        <dbReference type="EMBL" id="CAG7826120.1"/>
    </source>
</evidence>
<evidence type="ECO:0000259" key="15">
    <source>
        <dbReference type="PROSITE" id="PS50929"/>
    </source>
</evidence>
<dbReference type="CDD" id="cd03250">
    <property type="entry name" value="ABCC_MRP_domain1"/>
    <property type="match status" value="1"/>
</dbReference>
<evidence type="ECO:0000256" key="13">
    <source>
        <dbReference type="SAM" id="Phobius"/>
    </source>
</evidence>
<feature type="transmembrane region" description="Helical" evidence="13">
    <location>
        <begin position="429"/>
        <end position="451"/>
    </location>
</feature>
<keyword evidence="6" id="KW-0677">Repeat</keyword>
<dbReference type="GO" id="GO:0015431">
    <property type="term" value="F:ABC-type glutathione S-conjugate transporter activity"/>
    <property type="evidence" value="ECO:0007669"/>
    <property type="project" value="UniProtKB-EC"/>
</dbReference>
<feature type="transmembrane region" description="Helical" evidence="13">
    <location>
        <begin position="78"/>
        <end position="98"/>
    </location>
</feature>
<keyword evidence="7" id="KW-0547">Nucleotide-binding</keyword>
<feature type="transmembrane region" description="Helical" evidence="13">
    <location>
        <begin position="40"/>
        <end position="58"/>
    </location>
</feature>
<keyword evidence="9 13" id="KW-1133">Transmembrane helix</keyword>
<dbReference type="Pfam" id="PF24357">
    <property type="entry name" value="TMD0_ABC"/>
    <property type="match status" value="1"/>
</dbReference>
<keyword evidence="3" id="KW-0813">Transport</keyword>
<dbReference type="AlphaFoldDB" id="A0A8J2L6W4"/>
<evidence type="ECO:0000256" key="7">
    <source>
        <dbReference type="ARBA" id="ARBA00022741"/>
    </source>
</evidence>